<evidence type="ECO:0000313" key="2">
    <source>
        <dbReference type="Proteomes" id="UP000613840"/>
    </source>
</evidence>
<evidence type="ECO:0000313" key="1">
    <source>
        <dbReference type="EMBL" id="GGL80941.1"/>
    </source>
</evidence>
<reference evidence="1" key="1">
    <citation type="journal article" date="2014" name="Int. J. Syst. Evol. Microbiol.">
        <title>Complete genome sequence of Corynebacterium casei LMG S-19264T (=DSM 44701T), isolated from a smear-ripened cheese.</title>
        <authorList>
            <consortium name="US DOE Joint Genome Institute (JGI-PGF)"/>
            <person name="Walter F."/>
            <person name="Albersmeier A."/>
            <person name="Kalinowski J."/>
            <person name="Ruckert C."/>
        </authorList>
    </citation>
    <scope>NUCLEOTIDE SEQUENCE</scope>
    <source>
        <strain evidence="1">CGMCC 4.7306</strain>
    </source>
</reference>
<comment type="caution">
    <text evidence="1">The sequence shown here is derived from an EMBL/GenBank/DDBJ whole genome shotgun (WGS) entry which is preliminary data.</text>
</comment>
<gene>
    <name evidence="1" type="ORF">GCM10011575_44070</name>
</gene>
<organism evidence="1 2">
    <name type="scientific">Microlunatus endophyticus</name>
    <dbReference type="NCBI Taxonomy" id="1716077"/>
    <lineage>
        <taxon>Bacteria</taxon>
        <taxon>Bacillati</taxon>
        <taxon>Actinomycetota</taxon>
        <taxon>Actinomycetes</taxon>
        <taxon>Propionibacteriales</taxon>
        <taxon>Propionibacteriaceae</taxon>
        <taxon>Microlunatus</taxon>
    </lineage>
</organism>
<dbReference type="RefSeq" id="WP_188897910.1">
    <property type="nucleotide sequence ID" value="NZ_BMMZ01000016.1"/>
</dbReference>
<dbReference type="Proteomes" id="UP000613840">
    <property type="component" value="Unassembled WGS sequence"/>
</dbReference>
<dbReference type="AlphaFoldDB" id="A0A917W836"/>
<name>A0A917W836_9ACTN</name>
<dbReference type="EMBL" id="BMMZ01000016">
    <property type="protein sequence ID" value="GGL80941.1"/>
    <property type="molecule type" value="Genomic_DNA"/>
</dbReference>
<reference evidence="1" key="2">
    <citation type="submission" date="2020-09" db="EMBL/GenBank/DDBJ databases">
        <authorList>
            <person name="Sun Q."/>
            <person name="Zhou Y."/>
        </authorList>
    </citation>
    <scope>NUCLEOTIDE SEQUENCE</scope>
    <source>
        <strain evidence="1">CGMCC 4.7306</strain>
    </source>
</reference>
<accession>A0A917W836</accession>
<keyword evidence="2" id="KW-1185">Reference proteome</keyword>
<sequence>MGRQRLQTLTERVVGNTAPEWMAELESILGKDPAWSLSDAVDWFGLNRDTITTWLRAYGRTDLLIVLRRGKHPDDWAVLAQQALRETPRPTLDRFAARYGCAPGSIRVALRRAGRADLTEQFRPQSRSQRARSQARLSRWVRLVEVELADGDQTDDQGSVVDRPSLHGFARGHGSGGNTVRRSLINAGRSDLLDRFKSVRRCSQWAEVVEHAFREDPGLTVAGVARQQHVTKQAIRAALIRSGRHDLIDISRGRSRSRCDG</sequence>
<proteinExistence type="predicted"/>
<protein>
    <submittedName>
        <fullName evidence="1">Uncharacterized protein</fullName>
    </submittedName>
</protein>